<accession>A0A4D6GUM4</accession>
<reference evidence="2 4" key="2">
    <citation type="submission" date="2019-07" db="EMBL/GenBank/DDBJ databases">
        <title>Genomic Encyclopedia of Archaeal and Bacterial Type Strains, Phase II (KMG-II): from individual species to whole genera.</title>
        <authorList>
            <person name="Goeker M."/>
        </authorList>
    </citation>
    <scope>NUCLEOTIDE SEQUENCE [LARGE SCALE GENOMIC DNA]</scope>
    <source>
        <strain evidence="2 4">DSM 3754</strain>
    </source>
</reference>
<evidence type="ECO:0000313" key="1">
    <source>
        <dbReference type="EMBL" id="QCC44042.1"/>
    </source>
</evidence>
<dbReference type="EMBL" id="VRYN01000002">
    <property type="protein sequence ID" value="TYO76912.1"/>
    <property type="molecule type" value="Genomic_DNA"/>
</dbReference>
<reference evidence="1 3" key="1">
    <citation type="journal article" date="2019" name="Microbiol. Resour. Announc.">
        <title>The Genome Sequence of the Halobacterium salinarum Type Strain Is Closely Related to That of Laboratory Strains NRC-1 and R1.</title>
        <authorList>
            <person name="Pfeiffer F."/>
            <person name="Marchfelder A."/>
            <person name="Habermann B."/>
            <person name="Dyall-Smith M.L."/>
        </authorList>
    </citation>
    <scope>NUCLEOTIDE SEQUENCE [LARGE SCALE GENOMIC DNA]</scope>
    <source>
        <strain evidence="1">91-R6</strain>
        <strain evidence="3">ATCC 33171 / DSM 3754 / JCM 8978 / NBRC 102687 / NCIMB 764 / 91-R6</strain>
    </source>
</reference>
<organism evidence="1 3">
    <name type="scientific">Halobacterium salinarum (strain ATCC 33171 / DSM 3754 / JCM 8978 / NBRC 102687 / NCIMB 764 / 91-R6)</name>
    <dbReference type="NCBI Taxonomy" id="2597657"/>
    <lineage>
        <taxon>Archaea</taxon>
        <taxon>Methanobacteriati</taxon>
        <taxon>Methanobacteriota</taxon>
        <taxon>Stenosarchaea group</taxon>
        <taxon>Halobacteria</taxon>
        <taxon>Halobacteriales</taxon>
        <taxon>Halobacteriaceae</taxon>
        <taxon>Halobacterium</taxon>
    </lineage>
</organism>
<reference evidence="1" key="3">
    <citation type="journal article" name="MicrobiologyOpen">
        <title>Whole-genome comparison between the type strain of Halobacterium salinarum (DSM 3754(T)) and the laboratory strains R1 and NRC-1.</title>
        <authorList>
            <person name="Pfeiffer F."/>
            <person name="Losensky G."/>
            <person name="Marchfelder A."/>
            <person name="Habermann B."/>
            <person name="Dyall-Smith M."/>
        </authorList>
    </citation>
    <scope>NUCLEOTIDE SEQUENCE</scope>
    <source>
        <strain evidence="1">91-R6</strain>
    </source>
</reference>
<dbReference type="Proteomes" id="UP000323075">
    <property type="component" value="Unassembled WGS sequence"/>
</dbReference>
<proteinExistence type="predicted"/>
<protein>
    <submittedName>
        <fullName evidence="1">Small CPxCG-related zinc finger protein</fullName>
    </submittedName>
</protein>
<name>A0A4D6GUM4_HALS9</name>
<dbReference type="AlphaFoldDB" id="A0A4D6GUM4"/>
<dbReference type="Proteomes" id="UP000296216">
    <property type="component" value="Chromosome"/>
</dbReference>
<evidence type="ECO:0000313" key="4">
    <source>
        <dbReference type="Proteomes" id="UP000323075"/>
    </source>
</evidence>
<sequence>MVRVTLRIEEYSWSRKHIYLGVCPVCGYESVRKEKREYHIEGHDPEDFGLSPLGETDEEAQRPLWGGRVWRCW</sequence>
<gene>
    <name evidence="2" type="ORF">APQ99_01555</name>
    <name evidence="1" type="ORF">HBSAL_01535</name>
</gene>
<evidence type="ECO:0000313" key="2">
    <source>
        <dbReference type="EMBL" id="TYO76912.1"/>
    </source>
</evidence>
<evidence type="ECO:0000313" key="3">
    <source>
        <dbReference type="Proteomes" id="UP000296216"/>
    </source>
</evidence>
<dbReference type="EMBL" id="CP038631">
    <property type="protein sequence ID" value="QCC44042.1"/>
    <property type="molecule type" value="Genomic_DNA"/>
</dbReference>